<evidence type="ECO:0000259" key="1">
    <source>
        <dbReference type="Pfam" id="PF11716"/>
    </source>
</evidence>
<gene>
    <name evidence="2" type="ORF">GCM10007368_33350</name>
</gene>
<reference evidence="3" key="1">
    <citation type="journal article" date="2019" name="Int. J. Syst. Evol. Microbiol.">
        <title>The Global Catalogue of Microorganisms (GCM) 10K type strain sequencing project: providing services to taxonomists for standard genome sequencing and annotation.</title>
        <authorList>
            <consortium name="The Broad Institute Genomics Platform"/>
            <consortium name="The Broad Institute Genome Sequencing Center for Infectious Disease"/>
            <person name="Wu L."/>
            <person name="Ma J."/>
        </authorList>
    </citation>
    <scope>NUCLEOTIDE SEQUENCE [LARGE SCALE GENOMIC DNA]</scope>
    <source>
        <strain evidence="3">CCM 8653</strain>
    </source>
</reference>
<dbReference type="RefSeq" id="WP_188524839.1">
    <property type="nucleotide sequence ID" value="NZ_BMDG01000012.1"/>
</dbReference>
<dbReference type="EMBL" id="BMDG01000012">
    <property type="protein sequence ID" value="GGI10863.1"/>
    <property type="molecule type" value="Genomic_DNA"/>
</dbReference>
<accession>A0ABQ2BBI0</accession>
<protein>
    <recommendedName>
        <fullName evidence="1">Mycothiol-dependent maleylpyruvate isomerase metal-binding domain-containing protein</fullName>
    </recommendedName>
</protein>
<evidence type="ECO:0000313" key="2">
    <source>
        <dbReference type="EMBL" id="GGI10863.1"/>
    </source>
</evidence>
<comment type="caution">
    <text evidence="2">The sequence shown here is derived from an EMBL/GenBank/DDBJ whole genome shotgun (WGS) entry which is preliminary data.</text>
</comment>
<keyword evidence="3" id="KW-1185">Reference proteome</keyword>
<evidence type="ECO:0000313" key="3">
    <source>
        <dbReference type="Proteomes" id="UP000632535"/>
    </source>
</evidence>
<dbReference type="InterPro" id="IPR024344">
    <property type="entry name" value="MDMPI_metal-binding"/>
</dbReference>
<feature type="domain" description="Mycothiol-dependent maleylpyruvate isomerase metal-binding" evidence="1">
    <location>
        <begin position="6"/>
        <end position="45"/>
    </location>
</feature>
<dbReference type="Proteomes" id="UP000632535">
    <property type="component" value="Unassembled WGS sequence"/>
</dbReference>
<proteinExistence type="predicted"/>
<dbReference type="Gene3D" id="1.20.120.450">
    <property type="entry name" value="dinb family like domain"/>
    <property type="match status" value="1"/>
</dbReference>
<sequence>MNTSALHTATEAFATSLSEVTAGDLDLPTPCEGWDVGDLYRHVLDEMQLCDTVIHTWDLARATGLECEVDDDVADLVLRRMEQIPDTARGEGMAFAVVRAPLEPGDSTLDRIVRLSGRIPRP</sequence>
<dbReference type="InterPro" id="IPR034660">
    <property type="entry name" value="DinB/YfiT-like"/>
</dbReference>
<name>A0ABQ2BBI0_9MICO</name>
<dbReference type="Pfam" id="PF11716">
    <property type="entry name" value="MDMPI_N"/>
    <property type="match status" value="1"/>
</dbReference>
<dbReference type="SUPFAM" id="SSF109854">
    <property type="entry name" value="DinB/YfiT-like putative metalloenzymes"/>
    <property type="match status" value="1"/>
</dbReference>
<organism evidence="2 3">
    <name type="scientific">Isoptericola cucumis</name>
    <dbReference type="NCBI Taxonomy" id="1776856"/>
    <lineage>
        <taxon>Bacteria</taxon>
        <taxon>Bacillati</taxon>
        <taxon>Actinomycetota</taxon>
        <taxon>Actinomycetes</taxon>
        <taxon>Micrococcales</taxon>
        <taxon>Promicromonosporaceae</taxon>
        <taxon>Isoptericola</taxon>
    </lineage>
</organism>